<sequence length="151" mass="15506">MSTDVEPYAAAAADAASRELAVSFIARTPGQRPAPVEGVELVKTIVVQAKDRFVLVLTPVDAQFSWAKLRAHLGVNKLSLPDADGAFAATGYVRGTITPLGAAGSWPVVVDARLAGRRIAIGSGSAEFGALVSADELVSAYSAAVVELAAE</sequence>
<protein>
    <recommendedName>
        <fullName evidence="1">YbaK/aminoacyl-tRNA synthetase-associated domain-containing protein</fullName>
    </recommendedName>
</protein>
<feature type="domain" description="YbaK/aminoacyl-tRNA synthetase-associated" evidence="1">
    <location>
        <begin position="35"/>
        <end position="133"/>
    </location>
</feature>
<accession>A0ABN3B253</accession>
<dbReference type="Proteomes" id="UP001501084">
    <property type="component" value="Unassembled WGS sequence"/>
</dbReference>
<comment type="caution">
    <text evidence="2">The sequence shown here is derived from an EMBL/GenBank/DDBJ whole genome shotgun (WGS) entry which is preliminary data.</text>
</comment>
<evidence type="ECO:0000259" key="1">
    <source>
        <dbReference type="Pfam" id="PF04073"/>
    </source>
</evidence>
<dbReference type="PANTHER" id="PTHR30411">
    <property type="entry name" value="CYTOPLASMIC PROTEIN"/>
    <property type="match status" value="1"/>
</dbReference>
<dbReference type="EMBL" id="BAAAOP010000001">
    <property type="protein sequence ID" value="GAA2185148.1"/>
    <property type="molecule type" value="Genomic_DNA"/>
</dbReference>
<dbReference type="PANTHER" id="PTHR30411:SF1">
    <property type="entry name" value="CYTOPLASMIC PROTEIN"/>
    <property type="match status" value="1"/>
</dbReference>
<keyword evidence="3" id="KW-1185">Reference proteome</keyword>
<evidence type="ECO:0000313" key="3">
    <source>
        <dbReference type="Proteomes" id="UP001501084"/>
    </source>
</evidence>
<dbReference type="Gene3D" id="3.90.960.10">
    <property type="entry name" value="YbaK/aminoacyl-tRNA synthetase-associated domain"/>
    <property type="match status" value="1"/>
</dbReference>
<evidence type="ECO:0000313" key="2">
    <source>
        <dbReference type="EMBL" id="GAA2185148.1"/>
    </source>
</evidence>
<proteinExistence type="predicted"/>
<dbReference type="SUPFAM" id="SSF55826">
    <property type="entry name" value="YbaK/ProRS associated domain"/>
    <property type="match status" value="1"/>
</dbReference>
<dbReference type="InterPro" id="IPR036754">
    <property type="entry name" value="YbaK/aa-tRNA-synt-asso_dom_sf"/>
</dbReference>
<dbReference type="CDD" id="cd04332">
    <property type="entry name" value="YbaK_like"/>
    <property type="match status" value="1"/>
</dbReference>
<dbReference type="RefSeq" id="WP_346056854.1">
    <property type="nucleotide sequence ID" value="NZ_BAAAOP010000001.1"/>
</dbReference>
<organism evidence="2 3">
    <name type="scientific">Leucobacter alluvii</name>
    <dbReference type="NCBI Taxonomy" id="340321"/>
    <lineage>
        <taxon>Bacteria</taxon>
        <taxon>Bacillati</taxon>
        <taxon>Actinomycetota</taxon>
        <taxon>Actinomycetes</taxon>
        <taxon>Micrococcales</taxon>
        <taxon>Microbacteriaceae</taxon>
        <taxon>Leucobacter</taxon>
    </lineage>
</organism>
<reference evidence="2 3" key="1">
    <citation type="journal article" date="2019" name="Int. J. Syst. Evol. Microbiol.">
        <title>The Global Catalogue of Microorganisms (GCM) 10K type strain sequencing project: providing services to taxonomists for standard genome sequencing and annotation.</title>
        <authorList>
            <consortium name="The Broad Institute Genomics Platform"/>
            <consortium name="The Broad Institute Genome Sequencing Center for Infectious Disease"/>
            <person name="Wu L."/>
            <person name="Ma J."/>
        </authorList>
    </citation>
    <scope>NUCLEOTIDE SEQUENCE [LARGE SCALE GENOMIC DNA]</scope>
    <source>
        <strain evidence="2 3">JCM 14919</strain>
    </source>
</reference>
<name>A0ABN3B253_9MICO</name>
<gene>
    <name evidence="2" type="ORF">GCM10009786_00320</name>
</gene>
<dbReference type="InterPro" id="IPR007214">
    <property type="entry name" value="YbaK/aa-tRNA-synth-assoc-dom"/>
</dbReference>
<dbReference type="Pfam" id="PF04073">
    <property type="entry name" value="tRNA_edit"/>
    <property type="match status" value="1"/>
</dbReference>